<feature type="transmembrane region" description="Helical" evidence="7">
    <location>
        <begin position="126"/>
        <end position="156"/>
    </location>
</feature>
<gene>
    <name evidence="8" type="ORF">WCN91_12850</name>
</gene>
<keyword evidence="9" id="KW-1185">Reference proteome</keyword>
<dbReference type="EMBL" id="JBCGCU010000016">
    <property type="protein sequence ID" value="MEM0516289.1"/>
    <property type="molecule type" value="Genomic_DNA"/>
</dbReference>
<proteinExistence type="predicted"/>
<feature type="transmembrane region" description="Helical" evidence="7">
    <location>
        <begin position="59"/>
        <end position="85"/>
    </location>
</feature>
<comment type="subcellular location">
    <subcellularLocation>
        <location evidence="1">Cell membrane</location>
        <topology evidence="1">Multi-pass membrane protein</topology>
    </subcellularLocation>
</comment>
<keyword evidence="5 7" id="KW-1133">Transmembrane helix</keyword>
<evidence type="ECO:0000256" key="6">
    <source>
        <dbReference type="ARBA" id="ARBA00023136"/>
    </source>
</evidence>
<feature type="transmembrane region" description="Helical" evidence="7">
    <location>
        <begin position="97"/>
        <end position="119"/>
    </location>
</feature>
<feature type="transmembrane region" description="Helical" evidence="7">
    <location>
        <begin position="168"/>
        <end position="193"/>
    </location>
</feature>
<accession>A0ABU9N153</accession>
<keyword evidence="2" id="KW-0813">Transport</keyword>
<dbReference type="Proteomes" id="UP001447008">
    <property type="component" value="Unassembled WGS sequence"/>
</dbReference>
<comment type="caution">
    <text evidence="8">The sequence shown here is derived from an EMBL/GenBank/DDBJ whole genome shotgun (WGS) entry which is preliminary data.</text>
</comment>
<organism evidence="8 9">
    <name type="scientific">Pseudoalteromonas qingdaonensis</name>
    <dbReference type="NCBI Taxonomy" id="3131913"/>
    <lineage>
        <taxon>Bacteria</taxon>
        <taxon>Pseudomonadati</taxon>
        <taxon>Pseudomonadota</taxon>
        <taxon>Gammaproteobacteria</taxon>
        <taxon>Alteromonadales</taxon>
        <taxon>Pseudoalteromonadaceae</taxon>
        <taxon>Pseudoalteromonas</taxon>
    </lineage>
</organism>
<keyword evidence="6 7" id="KW-0472">Membrane</keyword>
<dbReference type="RefSeq" id="WP_342679665.1">
    <property type="nucleotide sequence ID" value="NZ_JBCGCU010000016.1"/>
</dbReference>
<dbReference type="Pfam" id="PF01891">
    <property type="entry name" value="CbiM"/>
    <property type="match status" value="1"/>
</dbReference>
<feature type="transmembrane region" description="Helical" evidence="7">
    <location>
        <begin position="29"/>
        <end position="47"/>
    </location>
</feature>
<keyword evidence="3" id="KW-1003">Cell membrane</keyword>
<evidence type="ECO:0000256" key="2">
    <source>
        <dbReference type="ARBA" id="ARBA00022448"/>
    </source>
</evidence>
<dbReference type="Gene3D" id="1.10.1760.20">
    <property type="match status" value="1"/>
</dbReference>
<evidence type="ECO:0000256" key="5">
    <source>
        <dbReference type="ARBA" id="ARBA00022989"/>
    </source>
</evidence>
<sequence>MLVSFIAVLLILFFTLDKASVSGLWQRPARQTGLFACALVLALLWRIKAGIVPGLDIHILGITAVTLILGWRLASLAAVLATALLASFSTIPWENAAVFAITTALIPIYFSYGVFVLVYNLLPRHLFIYIFVCSFLCAALANCLKILVGALYYWAIGTYEWSMLMDNYVILSALIWFPEAMLTGMAMTLLVIYRPHWVRTFYDKEYLAP</sequence>
<evidence type="ECO:0000313" key="9">
    <source>
        <dbReference type="Proteomes" id="UP001447008"/>
    </source>
</evidence>
<evidence type="ECO:0000256" key="7">
    <source>
        <dbReference type="SAM" id="Phobius"/>
    </source>
</evidence>
<dbReference type="InterPro" id="IPR002751">
    <property type="entry name" value="CbiM/NikMN"/>
</dbReference>
<evidence type="ECO:0000256" key="1">
    <source>
        <dbReference type="ARBA" id="ARBA00004651"/>
    </source>
</evidence>
<reference evidence="8 9" key="1">
    <citation type="submission" date="2024-03" db="EMBL/GenBank/DDBJ databases">
        <title>Pseudoalteromonas qingdaonensis sp. nov., isolated from the intestines of marine benthic organisms.</title>
        <authorList>
            <person name="Lin X."/>
            <person name="Fang S."/>
            <person name="Hu X."/>
        </authorList>
    </citation>
    <scope>NUCLEOTIDE SEQUENCE [LARGE SCALE GENOMIC DNA]</scope>
    <source>
        <strain evidence="8 9">YIC-827</strain>
    </source>
</reference>
<evidence type="ECO:0000313" key="8">
    <source>
        <dbReference type="EMBL" id="MEM0516289.1"/>
    </source>
</evidence>
<protein>
    <submittedName>
        <fullName evidence="8">Energy-coupling factor ABC transporter permease</fullName>
    </submittedName>
</protein>
<evidence type="ECO:0000256" key="4">
    <source>
        <dbReference type="ARBA" id="ARBA00022692"/>
    </source>
</evidence>
<name>A0ABU9N153_9GAMM</name>
<keyword evidence="4 7" id="KW-0812">Transmembrane</keyword>
<evidence type="ECO:0000256" key="3">
    <source>
        <dbReference type="ARBA" id="ARBA00022475"/>
    </source>
</evidence>